<dbReference type="PATRIC" id="fig|1476583.3.peg.2415"/>
<dbReference type="AlphaFoldDB" id="A0A016QNL3"/>
<dbReference type="SMART" id="SM00267">
    <property type="entry name" value="GGDEF"/>
    <property type="match status" value="1"/>
</dbReference>
<dbReference type="PANTHER" id="PTHR46663:SF3">
    <property type="entry name" value="SLL0267 PROTEIN"/>
    <property type="match status" value="1"/>
</dbReference>
<dbReference type="Proteomes" id="UP000020492">
    <property type="component" value="Unassembled WGS sequence"/>
</dbReference>
<dbReference type="InterPro" id="IPR029787">
    <property type="entry name" value="Nucleotide_cyclase"/>
</dbReference>
<dbReference type="PANTHER" id="PTHR46663">
    <property type="entry name" value="DIGUANYLATE CYCLASE DGCT-RELATED"/>
    <property type="match status" value="1"/>
</dbReference>
<accession>A0A016QNL3</accession>
<dbReference type="Pfam" id="PF00990">
    <property type="entry name" value="GGDEF"/>
    <property type="match status" value="1"/>
</dbReference>
<dbReference type="PROSITE" id="PS50887">
    <property type="entry name" value="GGDEF"/>
    <property type="match status" value="1"/>
</dbReference>
<dbReference type="SMART" id="SM00028">
    <property type="entry name" value="TPR"/>
    <property type="match status" value="6"/>
</dbReference>
<dbReference type="OrthoDB" id="73747at2"/>
<dbReference type="InterPro" id="IPR043128">
    <property type="entry name" value="Rev_trsase/Diguanyl_cyclase"/>
</dbReference>
<dbReference type="Gene3D" id="1.25.40.10">
    <property type="entry name" value="Tetratricopeptide repeat domain"/>
    <property type="match status" value="2"/>
</dbReference>
<dbReference type="SUPFAM" id="SSF48452">
    <property type="entry name" value="TPR-like"/>
    <property type="match status" value="2"/>
</dbReference>
<dbReference type="CDD" id="cd01949">
    <property type="entry name" value="GGDEF"/>
    <property type="match status" value="1"/>
</dbReference>
<dbReference type="InterPro" id="IPR011990">
    <property type="entry name" value="TPR-like_helical_dom_sf"/>
</dbReference>
<dbReference type="STRING" id="1476583.DEIPH_ctg037orf0026"/>
<dbReference type="FunFam" id="3.30.70.270:FF:000001">
    <property type="entry name" value="Diguanylate cyclase domain protein"/>
    <property type="match status" value="1"/>
</dbReference>
<dbReference type="InterPro" id="IPR052163">
    <property type="entry name" value="DGC-Regulatory_Protein"/>
</dbReference>
<protein>
    <submittedName>
        <fullName evidence="2">Diguanylate cyclase/phosphodiesterase</fullName>
    </submittedName>
</protein>
<reference evidence="2 3" key="1">
    <citation type="submission" date="2014-03" db="EMBL/GenBank/DDBJ databases">
        <title>Draft genome sequence of Deinococcus phoenicis 1P10ME.</title>
        <authorList>
            <person name="Stepanov V.G."/>
            <person name="Vaishampayan P."/>
            <person name="Venkateswaran K."/>
            <person name="Fox G.E."/>
        </authorList>
    </citation>
    <scope>NUCLEOTIDE SEQUENCE [LARGE SCALE GENOMIC DNA]</scope>
    <source>
        <strain evidence="2 3">1P10ME</strain>
    </source>
</reference>
<dbReference type="SUPFAM" id="SSF55073">
    <property type="entry name" value="Nucleotide cyclase"/>
    <property type="match status" value="1"/>
</dbReference>
<dbReference type="RefSeq" id="WP_051517343.1">
    <property type="nucleotide sequence ID" value="NZ_JHAC01000036.1"/>
</dbReference>
<comment type="caution">
    <text evidence="2">The sequence shown here is derived from an EMBL/GenBank/DDBJ whole genome shotgun (WGS) entry which is preliminary data.</text>
</comment>
<dbReference type="InterPro" id="IPR000160">
    <property type="entry name" value="GGDEF_dom"/>
</dbReference>
<dbReference type="Gene3D" id="3.30.70.270">
    <property type="match status" value="1"/>
</dbReference>
<evidence type="ECO:0000313" key="2">
    <source>
        <dbReference type="EMBL" id="EYB67541.1"/>
    </source>
</evidence>
<dbReference type="eggNOG" id="COG5001">
    <property type="taxonomic scope" value="Bacteria"/>
</dbReference>
<gene>
    <name evidence="2" type="ORF">DEIPH_ctg037orf0026</name>
</gene>
<name>A0A016QNL3_9DEIO</name>
<dbReference type="EMBL" id="JHAC01000036">
    <property type="protein sequence ID" value="EYB67541.1"/>
    <property type="molecule type" value="Genomic_DNA"/>
</dbReference>
<keyword evidence="3" id="KW-1185">Reference proteome</keyword>
<feature type="domain" description="GGDEF" evidence="1">
    <location>
        <begin position="413"/>
        <end position="546"/>
    </location>
</feature>
<dbReference type="NCBIfam" id="TIGR00254">
    <property type="entry name" value="GGDEF"/>
    <property type="match status" value="1"/>
</dbReference>
<proteinExistence type="predicted"/>
<evidence type="ECO:0000259" key="1">
    <source>
        <dbReference type="PROSITE" id="PS50887"/>
    </source>
</evidence>
<evidence type="ECO:0000313" key="3">
    <source>
        <dbReference type="Proteomes" id="UP000020492"/>
    </source>
</evidence>
<organism evidence="2 3">
    <name type="scientific">Deinococcus phoenicis</name>
    <dbReference type="NCBI Taxonomy" id="1476583"/>
    <lineage>
        <taxon>Bacteria</taxon>
        <taxon>Thermotogati</taxon>
        <taxon>Deinococcota</taxon>
        <taxon>Deinococci</taxon>
        <taxon>Deinococcales</taxon>
        <taxon>Deinococcaceae</taxon>
        <taxon>Deinococcus</taxon>
    </lineage>
</organism>
<dbReference type="InterPro" id="IPR019734">
    <property type="entry name" value="TPR_rpt"/>
</dbReference>
<sequence>MTFPPLPSRGSPTAAEIARLEAQLAELEPLVLTHAPQAAGRAAAVVALARSCGDRRAEGQALCLYGAALFFQSSYEEAAARFREAHALGQQLPDAALQARALNGLGNVASLLGDYAGSLEAFYESARIARESGDEQGSARVMNNIALLQTESGEYQEALNTHLQVLETATRIGDPLLISSARANAVADYHALGDYGRSLALAEDYLLAVGASGLRQHEVVVRAFRARNLLELGRVEQAIAASLEALPIAEEIAEYEHTYHLLLTLGRAHAVQGDPRQATALLTRALTLAGERGMRPQQSAAHQQLADLYEAQGELSAALRHLRAYHALDRELHAEAVDRKTRVLTAQFQVETLKREAEMERLRSLQLAQDNTALRQDRQLLAHRAAHDTLTGLPNRAHFQAEVERALGEREAGRVAVLFIDLDGFKAVNDTLGHEAGDELLRQVGARLRGRVRRDDLVGRLGGDEFTVLLNHLQEAADAQAVGRKLLEELARPFEVRGQPVTVTASIGVAVAPQDGTDVATLQRHADQAMYRAKHSGKNAVHAFQGGAGATLHNARGHTDSEGE</sequence>
<dbReference type="Pfam" id="PF13424">
    <property type="entry name" value="TPR_12"/>
    <property type="match status" value="1"/>
</dbReference>